<feature type="transmembrane region" description="Helical" evidence="1">
    <location>
        <begin position="289"/>
        <end position="310"/>
    </location>
</feature>
<dbReference type="InterPro" id="IPR051790">
    <property type="entry name" value="Cytochrome_c-biogenesis_DsbD"/>
</dbReference>
<dbReference type="AlphaFoldDB" id="A0A0S8FRL0"/>
<feature type="transmembrane region" description="Helical" evidence="1">
    <location>
        <begin position="393"/>
        <end position="415"/>
    </location>
</feature>
<dbReference type="Gene3D" id="3.40.30.10">
    <property type="entry name" value="Glutaredoxin"/>
    <property type="match status" value="1"/>
</dbReference>
<dbReference type="PROSITE" id="PS51354">
    <property type="entry name" value="GLUTAREDOXIN_2"/>
    <property type="match status" value="1"/>
</dbReference>
<dbReference type="SUPFAM" id="SSF52833">
    <property type="entry name" value="Thioredoxin-like"/>
    <property type="match status" value="1"/>
</dbReference>
<feature type="transmembrane region" description="Helical" evidence="1">
    <location>
        <begin position="427"/>
        <end position="447"/>
    </location>
</feature>
<reference evidence="2 3" key="1">
    <citation type="journal article" date="2015" name="Microbiome">
        <title>Genomic resolution of linkages in carbon, nitrogen, and sulfur cycling among widespread estuary sediment bacteria.</title>
        <authorList>
            <person name="Baker B.J."/>
            <person name="Lazar C.S."/>
            <person name="Teske A.P."/>
            <person name="Dick G.J."/>
        </authorList>
    </citation>
    <scope>NUCLEOTIDE SEQUENCE [LARGE SCALE GENOMIC DNA]</scope>
    <source>
        <strain evidence="2">SM23_42</strain>
    </source>
</reference>
<dbReference type="STRING" id="1703779.AMJ83_10460"/>
<name>A0A0S8FRL0_UNCW3</name>
<dbReference type="InterPro" id="IPR036249">
    <property type="entry name" value="Thioredoxin-like_sf"/>
</dbReference>
<feature type="transmembrane region" description="Helical" evidence="1">
    <location>
        <begin position="345"/>
        <end position="373"/>
    </location>
</feature>
<evidence type="ECO:0000256" key="1">
    <source>
        <dbReference type="SAM" id="Phobius"/>
    </source>
</evidence>
<dbReference type="PANTHER" id="PTHR31272:SF9">
    <property type="entry name" value="BLL1027 PROTEIN"/>
    <property type="match status" value="1"/>
</dbReference>
<proteinExistence type="predicted"/>
<evidence type="ECO:0000313" key="3">
    <source>
        <dbReference type="Proteomes" id="UP000051373"/>
    </source>
</evidence>
<keyword evidence="1" id="KW-0812">Transmembrane</keyword>
<evidence type="ECO:0000313" key="2">
    <source>
        <dbReference type="EMBL" id="KPK62580.1"/>
    </source>
</evidence>
<dbReference type="EMBL" id="LJUJ01000032">
    <property type="protein sequence ID" value="KPK62580.1"/>
    <property type="molecule type" value="Genomic_DNA"/>
</dbReference>
<keyword evidence="1" id="KW-0472">Membrane</keyword>
<feature type="transmembrane region" description="Helical" evidence="1">
    <location>
        <begin position="255"/>
        <end position="277"/>
    </location>
</feature>
<sequence>MDILLGDIPKLQAKYAFRLKKYDIDFLGNYRLMEKMEQTHGTMGEDLPVIFVGDSVFYGPDGLYARLDGILRALSKKRHIKLKVTETVHPDTVPAITEKILVIYFFQPGCRECSRLDAMFDNLKEEFENINVSRRSLLEDTNKIMLEALSEKIGMPENERLLVPVVIIGQGYLIKGEITTDNLYELIQEHHPGDQIIEDIDVRGAENSILQRFGQFSLLGIIVAGLLDGVNPCAFATIIFFVSYLLFLGRRRRDIVLMAVAFISAVFIAYLLIGVGAYNLLRYLVGYEIIATIIFLSFGIIAIVLGLLSLRDYGYARKGRFDRMLLQLPLGVKQRIHRDIKKKTAVRGIIIGSFLAGLIISFLEFGCTGQIYLPTITFMISKVGWRLRPVLSLLVYNIMFVVPLIAIALLAVTFTTRRVTESLSSKIPVIKLLTALLFFALGFLLIISA</sequence>
<gene>
    <name evidence="2" type="ORF">AMJ83_10460</name>
</gene>
<organism evidence="2 3">
    <name type="scientific">candidate division WOR_3 bacterium SM23_42</name>
    <dbReference type="NCBI Taxonomy" id="1703779"/>
    <lineage>
        <taxon>Bacteria</taxon>
        <taxon>Bacteria division WOR-3</taxon>
    </lineage>
</organism>
<protein>
    <submittedName>
        <fullName evidence="2">Uncharacterized protein</fullName>
    </submittedName>
</protein>
<comment type="caution">
    <text evidence="2">The sequence shown here is derived from an EMBL/GenBank/DDBJ whole genome shotgun (WGS) entry which is preliminary data.</text>
</comment>
<feature type="transmembrane region" description="Helical" evidence="1">
    <location>
        <begin position="218"/>
        <end position="248"/>
    </location>
</feature>
<dbReference type="PANTHER" id="PTHR31272">
    <property type="entry name" value="CYTOCHROME C-TYPE BIOGENESIS PROTEIN HI_1454-RELATED"/>
    <property type="match status" value="1"/>
</dbReference>
<keyword evidence="1" id="KW-1133">Transmembrane helix</keyword>
<accession>A0A0S8FRL0</accession>
<dbReference type="Proteomes" id="UP000051373">
    <property type="component" value="Unassembled WGS sequence"/>
</dbReference>